<dbReference type="Proteomes" id="UP000254259">
    <property type="component" value="Chromosome CBM2636"/>
</dbReference>
<gene>
    <name evidence="2" type="ORF">CBM2636_10027</name>
</gene>
<sequence>MPQRLRFLLDTNVLIPLQDSYQVLEGNLANFVRLASIGGHQLMYHPANVSDFERDSNAERRQRNLQRIRQYPALQDPALCVWNAPETSPNDACDNELLYALHCDAVHALVTEDRGIHAKARLRGLAHRVYTIQTAEDWLRRLHETRQIVLPNIKNLPLHSLTPELSTSFFDSLRDGYPPIQGRDGFDEWFRRKARQDCRAWVYRDDAGVLAAICIYQVQTDEILNDAGEVLGGPALKLCTFKVGESVRGRKIGELFLKAGFRYATENICEHVFITARSESQDYLIRVLMDFGFGERGTYRGDMVLVKPHPVAQPPVDGVGPVEYIRRYFPHYRADAAVQKFLVPIQPHFHEILFPDYSPLQPRLFAPTGNVGNAIKLAYLCHAQTNSILPGDVLLFYRTGDEKAVTSLGVVERFEVSSDGAQIASLVSRRTVYSISEIDELTYKATKIILFRLVGHLPTVVPYDRLLLDEVVTGPIQSIRKVSDVAFSRVLSASRR</sequence>
<evidence type="ECO:0000259" key="1">
    <source>
        <dbReference type="PROSITE" id="PS51186"/>
    </source>
</evidence>
<evidence type="ECO:0000313" key="2">
    <source>
        <dbReference type="EMBL" id="SPD63011.1"/>
    </source>
</evidence>
<dbReference type="EMBL" id="LT984813">
    <property type="protein sequence ID" value="SPD63011.1"/>
    <property type="molecule type" value="Genomic_DNA"/>
</dbReference>
<dbReference type="InterPro" id="IPR000182">
    <property type="entry name" value="GNAT_dom"/>
</dbReference>
<dbReference type="InterPro" id="IPR016181">
    <property type="entry name" value="Acyl_CoA_acyltransferase"/>
</dbReference>
<feature type="domain" description="N-acetyltransferase" evidence="1">
    <location>
        <begin position="156"/>
        <end position="310"/>
    </location>
</feature>
<name>A0A9Q7UST4_9BURK</name>
<proteinExistence type="predicted"/>
<dbReference type="SUPFAM" id="SSF55729">
    <property type="entry name" value="Acyl-CoA N-acyltransferases (Nat)"/>
    <property type="match status" value="1"/>
</dbReference>
<dbReference type="Pfam" id="PF00583">
    <property type="entry name" value="Acetyltransf_1"/>
    <property type="match status" value="1"/>
</dbReference>
<reference evidence="2 3" key="1">
    <citation type="submission" date="2018-01" db="EMBL/GenBank/DDBJ databases">
        <authorList>
            <person name="Clerissi C."/>
        </authorList>
    </citation>
    <scope>NUCLEOTIDE SEQUENCE [LARGE SCALE GENOMIC DNA]</scope>
    <source>
        <strain evidence="2">Cupriavidus taiwanensis SWF 66322</strain>
    </source>
</reference>
<organism evidence="2 3">
    <name type="scientific">Cupriavidus taiwanensis</name>
    <dbReference type="NCBI Taxonomy" id="164546"/>
    <lineage>
        <taxon>Bacteria</taxon>
        <taxon>Pseudomonadati</taxon>
        <taxon>Pseudomonadota</taxon>
        <taxon>Betaproteobacteria</taxon>
        <taxon>Burkholderiales</taxon>
        <taxon>Burkholderiaceae</taxon>
        <taxon>Cupriavidus</taxon>
    </lineage>
</organism>
<dbReference type="PROSITE" id="PS51186">
    <property type="entry name" value="GNAT"/>
    <property type="match status" value="1"/>
</dbReference>
<dbReference type="AlphaFoldDB" id="A0A9Q7UST4"/>
<evidence type="ECO:0000313" key="3">
    <source>
        <dbReference type="Proteomes" id="UP000254259"/>
    </source>
</evidence>
<accession>A0A9Q7UST4</accession>
<dbReference type="GO" id="GO:0016747">
    <property type="term" value="F:acyltransferase activity, transferring groups other than amino-acyl groups"/>
    <property type="evidence" value="ECO:0007669"/>
    <property type="project" value="InterPro"/>
</dbReference>
<dbReference type="Gene3D" id="3.40.630.30">
    <property type="match status" value="1"/>
</dbReference>
<protein>
    <recommendedName>
        <fullName evidence="1">N-acetyltransferase domain-containing protein</fullName>
    </recommendedName>
</protein>